<evidence type="ECO:0000313" key="2">
    <source>
        <dbReference type="Proteomes" id="UP001383192"/>
    </source>
</evidence>
<evidence type="ECO:0000313" key="1">
    <source>
        <dbReference type="EMBL" id="KAK7036593.1"/>
    </source>
</evidence>
<accession>A0AAW0CEK9</accession>
<proteinExistence type="predicted"/>
<keyword evidence="2" id="KW-1185">Reference proteome</keyword>
<gene>
    <name evidence="1" type="ORF">VNI00_011526</name>
</gene>
<protein>
    <submittedName>
        <fullName evidence="1">Uncharacterized protein</fullName>
    </submittedName>
</protein>
<dbReference type="Proteomes" id="UP001383192">
    <property type="component" value="Unassembled WGS sequence"/>
</dbReference>
<dbReference type="AlphaFoldDB" id="A0AAW0CEK9"/>
<name>A0AAW0CEK9_9AGAR</name>
<dbReference type="EMBL" id="JAYKXP010000050">
    <property type="protein sequence ID" value="KAK7036593.1"/>
    <property type="molecule type" value="Genomic_DNA"/>
</dbReference>
<sequence length="207" mass="23225">MQLDTSQSKCGRCSPPVTGFDAVEYDFNIDGEKSVLLFPSRGYPSIVSLGRLALKELNYSPFLSLRAKGKAGPKLLRRTFVSTAELKTFMLIFGEQSKENRSHINEFLTDALGCLADGLRRPWIGPLLVEYDREEVLASTQSVFLEINDVVRHLHMVYDRVHPEPNDTFDPLPYNVGVVWIDDGLGHAESNRPEDAELAVSQVSHYV</sequence>
<comment type="caution">
    <text evidence="1">The sequence shown here is derived from an EMBL/GenBank/DDBJ whole genome shotgun (WGS) entry which is preliminary data.</text>
</comment>
<organism evidence="1 2">
    <name type="scientific">Paramarasmius palmivorus</name>
    <dbReference type="NCBI Taxonomy" id="297713"/>
    <lineage>
        <taxon>Eukaryota</taxon>
        <taxon>Fungi</taxon>
        <taxon>Dikarya</taxon>
        <taxon>Basidiomycota</taxon>
        <taxon>Agaricomycotina</taxon>
        <taxon>Agaricomycetes</taxon>
        <taxon>Agaricomycetidae</taxon>
        <taxon>Agaricales</taxon>
        <taxon>Marasmiineae</taxon>
        <taxon>Marasmiaceae</taxon>
        <taxon>Paramarasmius</taxon>
    </lineage>
</organism>
<reference evidence="1 2" key="1">
    <citation type="submission" date="2024-01" db="EMBL/GenBank/DDBJ databases">
        <title>A draft genome for a cacao thread blight-causing isolate of Paramarasmius palmivorus.</title>
        <authorList>
            <person name="Baruah I.K."/>
            <person name="Bukari Y."/>
            <person name="Amoako-Attah I."/>
            <person name="Meinhardt L.W."/>
            <person name="Bailey B.A."/>
            <person name="Cohen S.P."/>
        </authorList>
    </citation>
    <scope>NUCLEOTIDE SEQUENCE [LARGE SCALE GENOMIC DNA]</scope>
    <source>
        <strain evidence="1 2">GH-12</strain>
    </source>
</reference>